<feature type="chain" id="PRO_5032737085" description="Fibrinogen C-terminal domain-containing protein" evidence="1">
    <location>
        <begin position="23"/>
        <end position="496"/>
    </location>
</feature>
<gene>
    <name evidence="3" type="ORF">MGAL_10B042156</name>
</gene>
<dbReference type="Proteomes" id="UP000596742">
    <property type="component" value="Unassembled WGS sequence"/>
</dbReference>
<dbReference type="OrthoDB" id="6072984at2759"/>
<dbReference type="Gene3D" id="3.90.215.10">
    <property type="entry name" value="Gamma Fibrinogen, chain A, domain 1"/>
    <property type="match status" value="1"/>
</dbReference>
<dbReference type="PANTHER" id="PTHR19143">
    <property type="entry name" value="FIBRINOGEN/TENASCIN/ANGIOPOEITIN"/>
    <property type="match status" value="1"/>
</dbReference>
<protein>
    <recommendedName>
        <fullName evidence="2">Fibrinogen C-terminal domain-containing protein</fullName>
    </recommendedName>
</protein>
<accession>A0A8B6CDS1</accession>
<evidence type="ECO:0000256" key="1">
    <source>
        <dbReference type="SAM" id="SignalP"/>
    </source>
</evidence>
<dbReference type="InterPro" id="IPR014716">
    <property type="entry name" value="Fibrinogen_a/b/g_C_1"/>
</dbReference>
<dbReference type="EMBL" id="UYJE01001602">
    <property type="protein sequence ID" value="VDI03419.1"/>
    <property type="molecule type" value="Genomic_DNA"/>
</dbReference>
<dbReference type="InterPro" id="IPR050373">
    <property type="entry name" value="Fibrinogen_C-term_domain"/>
</dbReference>
<keyword evidence="1" id="KW-0732">Signal</keyword>
<evidence type="ECO:0000259" key="2">
    <source>
        <dbReference type="PROSITE" id="PS51406"/>
    </source>
</evidence>
<dbReference type="GO" id="GO:0005615">
    <property type="term" value="C:extracellular space"/>
    <property type="evidence" value="ECO:0007669"/>
    <property type="project" value="TreeGrafter"/>
</dbReference>
<dbReference type="SUPFAM" id="SSF56496">
    <property type="entry name" value="Fibrinogen C-terminal domain-like"/>
    <property type="match status" value="1"/>
</dbReference>
<feature type="domain" description="Fibrinogen C-terminal" evidence="2">
    <location>
        <begin position="366"/>
        <end position="496"/>
    </location>
</feature>
<comment type="caution">
    <text evidence="3">The sequence shown here is derived from an EMBL/GenBank/DDBJ whole genome shotgun (WGS) entry which is preliminary data.</text>
</comment>
<feature type="signal peptide" evidence="1">
    <location>
        <begin position="1"/>
        <end position="22"/>
    </location>
</feature>
<feature type="non-terminal residue" evidence="3">
    <location>
        <position position="1"/>
    </location>
</feature>
<sequence>MIAWLMLNGLLLLSVLPNSINSERVCYSCSSMKETETCQHVMICNKDEICFVQKYFTFGNETKYDFGCTYQELCQKDITGHILGKRNEHAHIACQKCCNDSNICNNDRSCGNVITKQKCLSCDHVDNPKVCNNTMTCDKGEVCFLHKYLTETQHVKYDLGCKHSSLCLHGSNTNILGRRTSTGRHLTCERCCDGTELCNTDLQCTHQEQKTMNASCRSTNECGSNLVCSSERCQCASKDDFWDNESCIRKKSNGEVCTESRQCHAPFLCIRNKCRCPSTQYYNGPSCLQKKSMNFTCGASVECLDSLFCLHGKCKCDHEFDYWMGSACTKRKSFNSTCTSTEECETTFLCTNKKCVCASISEYWSGSQCLRGRECADLSITNDGVYTIYPNGNNQAVQVYCVVRHGFKWTVIQRRANGSVDFYRTWNEYKHGFGSAYGEYWLGNDFIHLMSTNGRHELSIYMADKTHHTANYSTFKVSDEQSLYVLTATGYSGDTP</sequence>
<evidence type="ECO:0000313" key="3">
    <source>
        <dbReference type="EMBL" id="VDI03419.1"/>
    </source>
</evidence>
<keyword evidence="4" id="KW-1185">Reference proteome</keyword>
<dbReference type="SMART" id="SM00186">
    <property type="entry name" value="FBG"/>
    <property type="match status" value="1"/>
</dbReference>
<organism evidence="3 4">
    <name type="scientific">Mytilus galloprovincialis</name>
    <name type="common">Mediterranean mussel</name>
    <dbReference type="NCBI Taxonomy" id="29158"/>
    <lineage>
        <taxon>Eukaryota</taxon>
        <taxon>Metazoa</taxon>
        <taxon>Spiralia</taxon>
        <taxon>Lophotrochozoa</taxon>
        <taxon>Mollusca</taxon>
        <taxon>Bivalvia</taxon>
        <taxon>Autobranchia</taxon>
        <taxon>Pteriomorphia</taxon>
        <taxon>Mytilida</taxon>
        <taxon>Mytiloidea</taxon>
        <taxon>Mytilidae</taxon>
        <taxon>Mytilinae</taxon>
        <taxon>Mytilus</taxon>
    </lineage>
</organism>
<proteinExistence type="predicted"/>
<dbReference type="InterPro" id="IPR002181">
    <property type="entry name" value="Fibrinogen_a/b/g_C_dom"/>
</dbReference>
<dbReference type="AlphaFoldDB" id="A0A8B6CDS1"/>
<dbReference type="PROSITE" id="PS51406">
    <property type="entry name" value="FIBRINOGEN_C_2"/>
    <property type="match status" value="1"/>
</dbReference>
<reference evidence="3" key="1">
    <citation type="submission" date="2018-11" db="EMBL/GenBank/DDBJ databases">
        <authorList>
            <person name="Alioto T."/>
            <person name="Alioto T."/>
        </authorList>
    </citation>
    <scope>NUCLEOTIDE SEQUENCE</scope>
</reference>
<evidence type="ECO:0000313" key="4">
    <source>
        <dbReference type="Proteomes" id="UP000596742"/>
    </source>
</evidence>
<dbReference type="InterPro" id="IPR036056">
    <property type="entry name" value="Fibrinogen-like_C"/>
</dbReference>
<dbReference type="Pfam" id="PF00147">
    <property type="entry name" value="Fibrinogen_C"/>
    <property type="match status" value="1"/>
</dbReference>
<name>A0A8B6CDS1_MYTGA</name>